<comment type="caution">
    <text evidence="6">The sequence shown here is derived from an EMBL/GenBank/DDBJ whole genome shotgun (WGS) entry which is preliminary data.</text>
</comment>
<comment type="subcellular location">
    <subcellularLocation>
        <location evidence="1">Cytoplasm</location>
        <location evidence="1">Cytosol</location>
    </subcellularLocation>
</comment>
<protein>
    <recommendedName>
        <fullName evidence="5">Flagellar protein FliT</fullName>
    </recommendedName>
</protein>
<evidence type="ECO:0000313" key="7">
    <source>
        <dbReference type="Proteomes" id="UP000078431"/>
    </source>
</evidence>
<dbReference type="GO" id="GO:0044781">
    <property type="term" value="P:bacterial-type flagellum organization"/>
    <property type="evidence" value="ECO:0007669"/>
    <property type="project" value="UniProtKB-KW"/>
</dbReference>
<accession>A0AA91IPZ0</accession>
<dbReference type="AlphaFoldDB" id="A0AA91IPZ0"/>
<reference evidence="6 7" key="1">
    <citation type="submission" date="2016-04" db="EMBL/GenBank/DDBJ databases">
        <title>ATOL: Assembling a taxonomically balanced genome-scale reconstruction of the evolutionary history of the Enterobacteriaceae.</title>
        <authorList>
            <person name="Plunkett G.III."/>
            <person name="Neeno-Eckwall E.C."/>
            <person name="Glasner J.D."/>
            <person name="Perna N.T."/>
        </authorList>
    </citation>
    <scope>NUCLEOTIDE SEQUENCE [LARGE SCALE GENOMIC DNA]</scope>
    <source>
        <strain evidence="6 7">ATCC 12841</strain>
    </source>
</reference>
<proteinExistence type="predicted"/>
<evidence type="ECO:0000256" key="4">
    <source>
        <dbReference type="ARBA" id="ARBA00023186"/>
    </source>
</evidence>
<keyword evidence="7" id="KW-1185">Reference proteome</keyword>
<sequence length="112" mass="12781">MSDTITNQYEVIYQMSLTMLKMARESEWEGFVELAEKYIITLQQTLSDHPEVLQESAEGRIGYIIKALVDNEAEISRNLKGRLDVLQSDITSLNRGRKCNQAYASSFTTTLQ</sequence>
<evidence type="ECO:0000313" key="6">
    <source>
        <dbReference type="EMBL" id="OAT59363.1"/>
    </source>
</evidence>
<evidence type="ECO:0000256" key="3">
    <source>
        <dbReference type="ARBA" id="ARBA00022795"/>
    </source>
</evidence>
<dbReference type="Gene3D" id="1.20.58.380">
    <property type="entry name" value="Flagellar protein flit"/>
    <property type="match status" value="1"/>
</dbReference>
<evidence type="ECO:0000256" key="1">
    <source>
        <dbReference type="ARBA" id="ARBA00004514"/>
    </source>
</evidence>
<keyword evidence="3" id="KW-1005">Bacterial flagellum biogenesis</keyword>
<evidence type="ECO:0000256" key="2">
    <source>
        <dbReference type="ARBA" id="ARBA00022490"/>
    </source>
</evidence>
<dbReference type="Proteomes" id="UP000078431">
    <property type="component" value="Unassembled WGS sequence"/>
</dbReference>
<keyword evidence="2" id="KW-0963">Cytoplasm</keyword>
<dbReference type="RefSeq" id="WP_061555188.1">
    <property type="nucleotide sequence ID" value="NZ_LXEX01000028.1"/>
</dbReference>
<dbReference type="Pfam" id="PF05400">
    <property type="entry name" value="FliT"/>
    <property type="match status" value="1"/>
</dbReference>
<dbReference type="EMBL" id="LXEX01000028">
    <property type="protein sequence ID" value="OAT59363.1"/>
    <property type="molecule type" value="Genomic_DNA"/>
</dbReference>
<name>A0AA91IPZ0_9GAMM</name>
<organism evidence="6 7">
    <name type="scientific">Obesumbacterium proteus ATCC 12841</name>
    <dbReference type="NCBI Taxonomy" id="1354268"/>
    <lineage>
        <taxon>Bacteria</taxon>
        <taxon>Pseudomonadati</taxon>
        <taxon>Pseudomonadota</taxon>
        <taxon>Gammaproteobacteria</taxon>
        <taxon>Enterobacterales</taxon>
        <taxon>Hafniaceae</taxon>
        <taxon>Obesumbacterium</taxon>
    </lineage>
</organism>
<dbReference type="InterPro" id="IPR008622">
    <property type="entry name" value="FliT"/>
</dbReference>
<gene>
    <name evidence="6" type="ORF">M993_01916</name>
</gene>
<evidence type="ECO:0000256" key="5">
    <source>
        <dbReference type="ARBA" id="ARBA00093797"/>
    </source>
</evidence>
<keyword evidence="4" id="KW-0143">Chaperone</keyword>